<reference evidence="2" key="1">
    <citation type="journal article" date="2017" name="Science">
        <title>Giant viruses with an expanded complement of translation system components.</title>
        <authorList>
            <person name="Schulz F."/>
            <person name="Yutin N."/>
            <person name="Ivanova N.N."/>
            <person name="Ortega D.R."/>
            <person name="Lee T.K."/>
            <person name="Vierheilig J."/>
            <person name="Daims H."/>
            <person name="Horn M."/>
            <person name="Wagner M."/>
            <person name="Jensen G.J."/>
            <person name="Kyrpides N.C."/>
            <person name="Koonin E.V."/>
            <person name="Woyke T."/>
        </authorList>
    </citation>
    <scope>NUCLEOTIDE SEQUENCE</scope>
    <source>
        <strain evidence="2">HKV1</strain>
    </source>
</reference>
<dbReference type="Gene3D" id="3.60.21.10">
    <property type="match status" value="1"/>
</dbReference>
<organism evidence="2">
    <name type="scientific">Hokovirus HKV1</name>
    <dbReference type="NCBI Taxonomy" id="1977638"/>
    <lineage>
        <taxon>Viruses</taxon>
        <taxon>Varidnaviria</taxon>
        <taxon>Bamfordvirae</taxon>
        <taxon>Nucleocytoviricota</taxon>
        <taxon>Megaviricetes</taxon>
        <taxon>Imitervirales</taxon>
        <taxon>Mimiviridae</taxon>
        <taxon>Klosneuvirinae</taxon>
        <taxon>Hokovirus</taxon>
    </lineage>
</organism>
<protein>
    <submittedName>
        <fullName evidence="2">Metallophosphatase</fullName>
    </submittedName>
</protein>
<dbReference type="InterPro" id="IPR004843">
    <property type="entry name" value="Calcineurin-like_PHP"/>
</dbReference>
<name>A0A1V0SFB1_9VIRU</name>
<dbReference type="SUPFAM" id="SSF56300">
    <property type="entry name" value="Metallo-dependent phosphatases"/>
    <property type="match status" value="1"/>
</dbReference>
<dbReference type="GO" id="GO:0016787">
    <property type="term" value="F:hydrolase activity"/>
    <property type="evidence" value="ECO:0007669"/>
    <property type="project" value="InterPro"/>
</dbReference>
<dbReference type="EMBL" id="KY684103">
    <property type="protein sequence ID" value="ARF10371.1"/>
    <property type="molecule type" value="Genomic_DNA"/>
</dbReference>
<accession>A0A1V0SFB1</accession>
<dbReference type="Pfam" id="PF00149">
    <property type="entry name" value="Metallophos"/>
    <property type="match status" value="1"/>
</dbReference>
<dbReference type="InterPro" id="IPR029052">
    <property type="entry name" value="Metallo-depent_PP-like"/>
</dbReference>
<feature type="domain" description="Calcineurin-like phosphoesterase" evidence="1">
    <location>
        <begin position="5"/>
        <end position="219"/>
    </location>
</feature>
<dbReference type="PANTHER" id="PTHR37844:SF1">
    <property type="entry name" value="CALCINEURIN-LIKE PHOSPHOESTERASE DOMAIN-CONTAINING PROTEIN"/>
    <property type="match status" value="1"/>
</dbReference>
<evidence type="ECO:0000313" key="2">
    <source>
        <dbReference type="EMBL" id="ARF10371.1"/>
    </source>
</evidence>
<dbReference type="PANTHER" id="PTHR37844">
    <property type="entry name" value="SER/THR PROTEIN PHOSPHATASE SUPERFAMILY (AFU_ORTHOLOGUE AFUA_1G14840)"/>
    <property type="match status" value="1"/>
</dbReference>
<proteinExistence type="predicted"/>
<gene>
    <name evidence="2" type="ORF">Hokovirus_1_250</name>
</gene>
<evidence type="ECO:0000259" key="1">
    <source>
        <dbReference type="Pfam" id="PF00149"/>
    </source>
</evidence>
<sequence>MFQYTSDLHLERFTIDNYKYDDLIKVSAKVLLLLGDIGTIKSKILPIFLKDCSKDFELVLYVPGNHEYYNDNNIPMVEINNYYENLCSKFNNIIFLNNKTYNYNNITFIGSILWSKILSYERNHIKQVSNDLRNINITENQKLTIDKINELNKECINWLINELENNKNTIIILSHYLPSYHLIAKKYQSYIGNSMYANDLDYIMEKYKISYWLFGHSHASTDLTLYNTRCLSNPHGYIICDIKENNNYENNKIITI</sequence>